<keyword evidence="1" id="KW-0732">Signal</keyword>
<proteinExistence type="predicted"/>
<reference evidence="3" key="1">
    <citation type="submission" date="2016-10" db="EMBL/GenBank/DDBJ databases">
        <authorList>
            <person name="Varghese N."/>
            <person name="Submissions S."/>
        </authorList>
    </citation>
    <scope>NUCLEOTIDE SEQUENCE [LARGE SCALE GENOMIC DNA]</scope>
    <source>
        <strain evidence="3">DSM 24740</strain>
    </source>
</reference>
<evidence type="ECO:0000313" key="3">
    <source>
        <dbReference type="Proteomes" id="UP000199021"/>
    </source>
</evidence>
<dbReference type="RefSeq" id="WP_139212046.1">
    <property type="nucleotide sequence ID" value="NZ_FOFB01000037.1"/>
</dbReference>
<name>A0A1H9NHV9_9BACT</name>
<sequence>MKKFINATLVAISFFCATLTVQAQITADLVLRQAANSGTVNPSSSESIDASQLLSWVPAAAATSIVVLQFPDGSLVTVPGSKLVEVLAASGSQSTFRYFYHVDNKIVASEVVIQ</sequence>
<protein>
    <submittedName>
        <fullName evidence="2">Uncharacterized protein</fullName>
    </submittedName>
</protein>
<keyword evidence="3" id="KW-1185">Reference proteome</keyword>
<feature type="chain" id="PRO_5011594263" evidence="1">
    <location>
        <begin position="24"/>
        <end position="114"/>
    </location>
</feature>
<accession>A0A1H9NHV9</accession>
<evidence type="ECO:0000313" key="2">
    <source>
        <dbReference type="EMBL" id="SER35337.1"/>
    </source>
</evidence>
<feature type="signal peptide" evidence="1">
    <location>
        <begin position="1"/>
        <end position="23"/>
    </location>
</feature>
<evidence type="ECO:0000256" key="1">
    <source>
        <dbReference type="SAM" id="SignalP"/>
    </source>
</evidence>
<dbReference type="EMBL" id="FOFB01000037">
    <property type="protein sequence ID" value="SER35337.1"/>
    <property type="molecule type" value="Genomic_DNA"/>
</dbReference>
<dbReference type="Proteomes" id="UP000199021">
    <property type="component" value="Unassembled WGS sequence"/>
</dbReference>
<gene>
    <name evidence="2" type="ORF">SAMN05444359_1374</name>
</gene>
<organism evidence="2 3">
    <name type="scientific">Neolewinella agarilytica</name>
    <dbReference type="NCBI Taxonomy" id="478744"/>
    <lineage>
        <taxon>Bacteria</taxon>
        <taxon>Pseudomonadati</taxon>
        <taxon>Bacteroidota</taxon>
        <taxon>Saprospiria</taxon>
        <taxon>Saprospirales</taxon>
        <taxon>Lewinellaceae</taxon>
        <taxon>Neolewinella</taxon>
    </lineage>
</organism>
<dbReference type="AlphaFoldDB" id="A0A1H9NHV9"/>
<dbReference type="InParanoid" id="A0A1H9NHV9"/>